<feature type="region of interest" description="Disordered" evidence="1">
    <location>
        <begin position="52"/>
        <end position="95"/>
    </location>
</feature>
<dbReference type="AlphaFoldDB" id="A0A7K3WNY5"/>
<organism evidence="2 3">
    <name type="scientific">Cryomorpha ignava</name>
    <dbReference type="NCBI Taxonomy" id="101383"/>
    <lineage>
        <taxon>Bacteria</taxon>
        <taxon>Pseudomonadati</taxon>
        <taxon>Bacteroidota</taxon>
        <taxon>Flavobacteriia</taxon>
        <taxon>Flavobacteriales</taxon>
        <taxon>Cryomorphaceae</taxon>
        <taxon>Cryomorpha</taxon>
    </lineage>
</organism>
<evidence type="ECO:0008006" key="4">
    <source>
        <dbReference type="Google" id="ProtNLM"/>
    </source>
</evidence>
<protein>
    <recommendedName>
        <fullName evidence="4">Transposase</fullName>
    </recommendedName>
</protein>
<dbReference type="EMBL" id="JAAGVY010000009">
    <property type="protein sequence ID" value="NEN23238.1"/>
    <property type="molecule type" value="Genomic_DNA"/>
</dbReference>
<evidence type="ECO:0000313" key="2">
    <source>
        <dbReference type="EMBL" id="NEN23238.1"/>
    </source>
</evidence>
<evidence type="ECO:0000313" key="3">
    <source>
        <dbReference type="Proteomes" id="UP000486602"/>
    </source>
</evidence>
<keyword evidence="3" id="KW-1185">Reference proteome</keyword>
<dbReference type="Proteomes" id="UP000486602">
    <property type="component" value="Unassembled WGS sequence"/>
</dbReference>
<proteinExistence type="predicted"/>
<name>A0A7K3WNY5_9FLAO</name>
<accession>A0A7K3WNY5</accession>
<feature type="compositionally biased region" description="Basic and acidic residues" evidence="1">
    <location>
        <begin position="59"/>
        <end position="83"/>
    </location>
</feature>
<comment type="caution">
    <text evidence="2">The sequence shown here is derived from an EMBL/GenBank/DDBJ whole genome shotgun (WGS) entry which is preliminary data.</text>
</comment>
<gene>
    <name evidence="2" type="ORF">G3O08_06960</name>
</gene>
<reference evidence="2 3" key="1">
    <citation type="submission" date="2020-02" db="EMBL/GenBank/DDBJ databases">
        <title>Out from the shadows clarifying the taxonomy of the family Cryomorphaceae and related taxa by utilizing the GTDB taxonomic framework.</title>
        <authorList>
            <person name="Bowman J.P."/>
        </authorList>
    </citation>
    <scope>NUCLEOTIDE SEQUENCE [LARGE SCALE GENOMIC DNA]</scope>
    <source>
        <strain evidence="2 3">QSSC 1-22</strain>
    </source>
</reference>
<evidence type="ECO:0000256" key="1">
    <source>
        <dbReference type="SAM" id="MobiDB-lite"/>
    </source>
</evidence>
<dbReference type="RefSeq" id="WP_163284262.1">
    <property type="nucleotide sequence ID" value="NZ_JAAGVY010000009.1"/>
</dbReference>
<sequence>MKFGIENAFEMLYNIATSTKGANSIWLGERFEVKQTTAWFIRRKVRTAMVSSGQNPLDGDVHVDEFEIDTPKKGEQGRSKSEPKNSYCDLFREQR</sequence>